<feature type="compositionally biased region" description="Basic residues" evidence="1">
    <location>
        <begin position="30"/>
        <end position="39"/>
    </location>
</feature>
<evidence type="ECO:0000313" key="3">
    <source>
        <dbReference type="Proteomes" id="UP000314294"/>
    </source>
</evidence>
<keyword evidence="3" id="KW-1185">Reference proteome</keyword>
<gene>
    <name evidence="2" type="ORF">EYF80_029167</name>
</gene>
<dbReference type="EMBL" id="SRLO01000331">
    <property type="protein sequence ID" value="TNN60566.1"/>
    <property type="molecule type" value="Genomic_DNA"/>
</dbReference>
<evidence type="ECO:0000313" key="2">
    <source>
        <dbReference type="EMBL" id="TNN60566.1"/>
    </source>
</evidence>
<feature type="region of interest" description="Disordered" evidence="1">
    <location>
        <begin position="92"/>
        <end position="181"/>
    </location>
</feature>
<comment type="caution">
    <text evidence="2">The sequence shown here is derived from an EMBL/GenBank/DDBJ whole genome shotgun (WGS) entry which is preliminary data.</text>
</comment>
<dbReference type="AlphaFoldDB" id="A0A4Z2H431"/>
<dbReference type="Proteomes" id="UP000314294">
    <property type="component" value="Unassembled WGS sequence"/>
</dbReference>
<proteinExistence type="predicted"/>
<name>A0A4Z2H431_9TELE</name>
<organism evidence="2 3">
    <name type="scientific">Liparis tanakae</name>
    <name type="common">Tanaka's snailfish</name>
    <dbReference type="NCBI Taxonomy" id="230148"/>
    <lineage>
        <taxon>Eukaryota</taxon>
        <taxon>Metazoa</taxon>
        <taxon>Chordata</taxon>
        <taxon>Craniata</taxon>
        <taxon>Vertebrata</taxon>
        <taxon>Euteleostomi</taxon>
        <taxon>Actinopterygii</taxon>
        <taxon>Neopterygii</taxon>
        <taxon>Teleostei</taxon>
        <taxon>Neoteleostei</taxon>
        <taxon>Acanthomorphata</taxon>
        <taxon>Eupercaria</taxon>
        <taxon>Perciformes</taxon>
        <taxon>Cottioidei</taxon>
        <taxon>Cottales</taxon>
        <taxon>Liparidae</taxon>
        <taxon>Liparis</taxon>
    </lineage>
</organism>
<reference evidence="2 3" key="1">
    <citation type="submission" date="2019-03" db="EMBL/GenBank/DDBJ databases">
        <title>First draft genome of Liparis tanakae, snailfish: a comprehensive survey of snailfish specific genes.</title>
        <authorList>
            <person name="Kim W."/>
            <person name="Song I."/>
            <person name="Jeong J.-H."/>
            <person name="Kim D."/>
            <person name="Kim S."/>
            <person name="Ryu S."/>
            <person name="Song J.Y."/>
            <person name="Lee S.K."/>
        </authorList>
    </citation>
    <scope>NUCLEOTIDE SEQUENCE [LARGE SCALE GENOMIC DNA]</scope>
    <source>
        <tissue evidence="2">Muscle</tissue>
    </source>
</reference>
<evidence type="ECO:0000256" key="1">
    <source>
        <dbReference type="SAM" id="MobiDB-lite"/>
    </source>
</evidence>
<feature type="compositionally biased region" description="Basic and acidic residues" evidence="1">
    <location>
        <begin position="67"/>
        <end position="76"/>
    </location>
</feature>
<accession>A0A4Z2H431</accession>
<protein>
    <submittedName>
        <fullName evidence="2">Uncharacterized protein</fullName>
    </submittedName>
</protein>
<feature type="compositionally biased region" description="Low complexity" evidence="1">
    <location>
        <begin position="95"/>
        <end position="108"/>
    </location>
</feature>
<feature type="compositionally biased region" description="Basic residues" evidence="1">
    <location>
        <begin position="165"/>
        <end position="175"/>
    </location>
</feature>
<sequence length="263" mass="28811">MQHGQGPLGATQTTTGSSSEDEYRQEASAKTHKHTHTKTHTPSSPPKIAPALSDSNYEIKAQSQRSSRSESNRTCWRAEENQSVRLHLIHRLWHGSGPSSPVSTTGRGSARGQEPSAQADEAARSGQCAGKGKGRNLLVTHATKKASQPPPPARCASASSDFARTRSKRKRRKTGGRGEKTNAMVAKRHHRAGARARVGIWGWPSPAGKRRRGGEIRSHSLQLIAAVTFQLVTTVQKCRVMCRRRQRTWTEAPADHILHHAEL</sequence>
<feature type="region of interest" description="Disordered" evidence="1">
    <location>
        <begin position="1"/>
        <end position="76"/>
    </location>
</feature>